<dbReference type="AlphaFoldDB" id="A0A3L6G369"/>
<feature type="signal peptide" evidence="1">
    <location>
        <begin position="1"/>
        <end position="24"/>
    </location>
</feature>
<comment type="caution">
    <text evidence="2">The sequence shown here is derived from an EMBL/GenBank/DDBJ whole genome shotgun (WGS) entry which is preliminary data.</text>
</comment>
<gene>
    <name evidence="2" type="ORF">Zm00014a_010828</name>
</gene>
<accession>A0A3L6G369</accession>
<evidence type="ECO:0000256" key="1">
    <source>
        <dbReference type="SAM" id="SignalP"/>
    </source>
</evidence>
<organism evidence="2">
    <name type="scientific">Zea mays</name>
    <name type="common">Maize</name>
    <dbReference type="NCBI Taxonomy" id="4577"/>
    <lineage>
        <taxon>Eukaryota</taxon>
        <taxon>Viridiplantae</taxon>
        <taxon>Streptophyta</taxon>
        <taxon>Embryophyta</taxon>
        <taxon>Tracheophyta</taxon>
        <taxon>Spermatophyta</taxon>
        <taxon>Magnoliopsida</taxon>
        <taxon>Liliopsida</taxon>
        <taxon>Poales</taxon>
        <taxon>Poaceae</taxon>
        <taxon>PACMAD clade</taxon>
        <taxon>Panicoideae</taxon>
        <taxon>Andropogonodae</taxon>
        <taxon>Andropogoneae</taxon>
        <taxon>Tripsacinae</taxon>
        <taxon>Zea</taxon>
    </lineage>
</organism>
<reference evidence="2" key="1">
    <citation type="journal article" date="2018" name="Nat. Genet.">
        <title>Extensive intraspecific gene order and gene structural variations between Mo17 and other maize genomes.</title>
        <authorList>
            <person name="Sun S."/>
            <person name="Zhou Y."/>
            <person name="Chen J."/>
            <person name="Shi J."/>
            <person name="Zhao H."/>
            <person name="Zhao H."/>
            <person name="Song W."/>
            <person name="Zhang M."/>
            <person name="Cui Y."/>
            <person name="Dong X."/>
            <person name="Liu H."/>
            <person name="Ma X."/>
            <person name="Jiao Y."/>
            <person name="Wang B."/>
            <person name="Wei X."/>
            <person name="Stein J.C."/>
            <person name="Glaubitz J.C."/>
            <person name="Lu F."/>
            <person name="Yu G."/>
            <person name="Liang C."/>
            <person name="Fengler K."/>
            <person name="Li B."/>
            <person name="Rafalski A."/>
            <person name="Schnable P.S."/>
            <person name="Ware D.H."/>
            <person name="Buckler E.S."/>
            <person name="Lai J."/>
        </authorList>
    </citation>
    <scope>NUCLEOTIDE SEQUENCE [LARGE SCALE GENOMIC DNA]</scope>
    <source>
        <tissue evidence="2">Seedling</tissue>
    </source>
</reference>
<evidence type="ECO:0000313" key="2">
    <source>
        <dbReference type="EMBL" id="PWZ41466.1"/>
    </source>
</evidence>
<dbReference type="EMBL" id="NCVQ01000003">
    <property type="protein sequence ID" value="PWZ41466.1"/>
    <property type="molecule type" value="Genomic_DNA"/>
</dbReference>
<keyword evidence="1" id="KW-0732">Signal</keyword>
<dbReference type="Proteomes" id="UP000251960">
    <property type="component" value="Chromosome 2"/>
</dbReference>
<protein>
    <submittedName>
        <fullName evidence="2">Uncharacterized protein</fullName>
    </submittedName>
</protein>
<name>A0A3L6G369_MAIZE</name>
<dbReference type="ExpressionAtlas" id="A0A3L6G369">
    <property type="expression patterns" value="baseline and differential"/>
</dbReference>
<sequence>MVAGKVAVVLLACWTLVLYQPVLGRLPCNNDQKREILRECDPLNSTPDYTPSRHGHGLKERSCQPAIAYGIIVQT</sequence>
<feature type="chain" id="PRO_5018092755" evidence="1">
    <location>
        <begin position="25"/>
        <end position="75"/>
    </location>
</feature>
<proteinExistence type="predicted"/>